<proteinExistence type="predicted"/>
<evidence type="ECO:0000313" key="1">
    <source>
        <dbReference type="EMBL" id="GAD86065.1"/>
    </source>
</evidence>
<reference evidence="1 2" key="1">
    <citation type="journal article" date="2014" name="BMC Genomics">
        <title>Genome based analysis of type-I polyketide synthase and nonribosomal peptide synthetase gene clusters in seven strains of five representative Nocardia species.</title>
        <authorList>
            <person name="Komaki H."/>
            <person name="Ichikawa N."/>
            <person name="Hosoyama A."/>
            <person name="Takahashi-Nakaguchi A."/>
            <person name="Matsuzawa T."/>
            <person name="Suzuki K."/>
            <person name="Fujita N."/>
            <person name="Gonoi T."/>
        </authorList>
    </citation>
    <scope>NUCLEOTIDE SEQUENCE [LARGE SCALE GENOMIC DNA]</scope>
    <source>
        <strain evidence="1 2">NBRC 15531</strain>
    </source>
</reference>
<keyword evidence="2" id="KW-1185">Reference proteome</keyword>
<accession>U5EFG7</accession>
<dbReference type="OrthoDB" id="3682882at2"/>
<dbReference type="GeneID" id="91517585"/>
<comment type="caution">
    <text evidence="1">The sequence shown here is derived from an EMBL/GenBank/DDBJ whole genome shotgun (WGS) entry which is preliminary data.</text>
</comment>
<evidence type="ECO:0000313" key="2">
    <source>
        <dbReference type="Proteomes" id="UP000017048"/>
    </source>
</evidence>
<sequence length="216" mass="23508">MTTDVLHGAALTRRVIDAVRPTPDRPMYEPVAWVGHAPWVDGAASPMPQDVLTTAVFPSGRPLSPALREWFAFDTSLFARHGWFTPDGAFAPRSLDQLVADEFGAPWGEAFAPLAERFAECFLLPGGSDSRRVLAVGEPDSAGEYPVLALDIDDMPFVGLMYPGFDVYVAEAAGLVRCEFDTYTALATDPVYGPRLREHAAHRFAGDLCDEYPFGG</sequence>
<dbReference type="Proteomes" id="UP000017048">
    <property type="component" value="Unassembled WGS sequence"/>
</dbReference>
<protein>
    <submittedName>
        <fullName evidence="1">Uncharacterized protein</fullName>
    </submittedName>
</protein>
<gene>
    <name evidence="1" type="ORF">NCAST_32_05520</name>
</gene>
<dbReference type="RefSeq" id="WP_019047160.1">
    <property type="nucleotide sequence ID" value="NZ_BAFO02000032.1"/>
</dbReference>
<name>U5EFG7_NOCAS</name>
<dbReference type="AlphaFoldDB" id="U5EFG7"/>
<organism evidence="1 2">
    <name type="scientific">Nocardia asteroides NBRC 15531</name>
    <dbReference type="NCBI Taxonomy" id="1110697"/>
    <lineage>
        <taxon>Bacteria</taxon>
        <taxon>Bacillati</taxon>
        <taxon>Actinomycetota</taxon>
        <taxon>Actinomycetes</taxon>
        <taxon>Mycobacteriales</taxon>
        <taxon>Nocardiaceae</taxon>
        <taxon>Nocardia</taxon>
    </lineage>
</organism>
<dbReference type="EMBL" id="BAFO02000032">
    <property type="protein sequence ID" value="GAD86065.1"/>
    <property type="molecule type" value="Genomic_DNA"/>
</dbReference>
<dbReference type="eggNOG" id="ENOG5033UP3">
    <property type="taxonomic scope" value="Bacteria"/>
</dbReference>